<accession>A0A078AQA8</accession>
<dbReference type="Proteomes" id="UP000039865">
    <property type="component" value="Unassembled WGS sequence"/>
</dbReference>
<dbReference type="InterPro" id="IPR029058">
    <property type="entry name" value="AB_hydrolase_fold"/>
</dbReference>
<dbReference type="Gene3D" id="3.40.50.1820">
    <property type="entry name" value="alpha/beta hydrolase"/>
    <property type="match status" value="1"/>
</dbReference>
<keyword evidence="1" id="KW-0378">Hydrolase</keyword>
<protein>
    <submittedName>
        <fullName evidence="3">Palmitoyl-protein thioesterase 1-like</fullName>
    </submittedName>
</protein>
<keyword evidence="4" id="KW-1185">Reference proteome</keyword>
<evidence type="ECO:0000256" key="2">
    <source>
        <dbReference type="SAM" id="SignalP"/>
    </source>
</evidence>
<dbReference type="AlphaFoldDB" id="A0A078AQA8"/>
<dbReference type="GO" id="GO:0016790">
    <property type="term" value="F:thiolester hydrolase activity"/>
    <property type="evidence" value="ECO:0007669"/>
    <property type="project" value="TreeGrafter"/>
</dbReference>
<dbReference type="OrthoDB" id="429424at2759"/>
<proteinExistence type="predicted"/>
<dbReference type="GO" id="GO:0005764">
    <property type="term" value="C:lysosome"/>
    <property type="evidence" value="ECO:0007669"/>
    <property type="project" value="TreeGrafter"/>
</dbReference>
<evidence type="ECO:0000313" key="4">
    <source>
        <dbReference type="Proteomes" id="UP000039865"/>
    </source>
</evidence>
<evidence type="ECO:0000313" key="3">
    <source>
        <dbReference type="EMBL" id="CDW83133.1"/>
    </source>
</evidence>
<reference evidence="3 4" key="1">
    <citation type="submission" date="2014-06" db="EMBL/GenBank/DDBJ databases">
        <authorList>
            <person name="Swart Estienne"/>
        </authorList>
    </citation>
    <scope>NUCLEOTIDE SEQUENCE [LARGE SCALE GENOMIC DNA]</scope>
    <source>
        <strain evidence="3 4">130c</strain>
    </source>
</reference>
<keyword evidence="2" id="KW-0732">Signal</keyword>
<evidence type="ECO:0000256" key="1">
    <source>
        <dbReference type="ARBA" id="ARBA00022801"/>
    </source>
</evidence>
<name>A0A078AQA8_STYLE</name>
<dbReference type="PANTHER" id="PTHR11247:SF8">
    <property type="entry name" value="PALMITOYL-PROTEIN THIOESTERASE 1"/>
    <property type="match status" value="1"/>
</dbReference>
<feature type="signal peptide" evidence="2">
    <location>
        <begin position="1"/>
        <end position="22"/>
    </location>
</feature>
<dbReference type="InParanoid" id="A0A078AQA8"/>
<sequence length="291" mass="32224">MKAVSILSVIGIVGLVQNYAQAAVPTAIFHGFGDTCIFPGMWEFTDTIANLTGAYAHCVEIGYGSVTSILENFETQAESACKSVQENPNFQGEFNVLGLSQGGLIARHIAERCVVKGKVRNLVTVGGPNMGVSATPNCFEGYFCNILNFIVKNLVYFSQIQDLVGPAGYFRDPNHLEEYLDYSVFLPFVNGEKKGNNTEAVFEKFSTLNSALFIMFSEDTMIYPKETAWFWQLQADGTVLPVNQTSFYKNDLIGLRALDEAGKTQYVEFEGNHLQFTNEQIRDVIAPVLLK</sequence>
<gene>
    <name evidence="3" type="primary">Contig5738.g6137</name>
    <name evidence="3" type="ORF">STYLEM_12172</name>
</gene>
<organism evidence="3 4">
    <name type="scientific">Stylonychia lemnae</name>
    <name type="common">Ciliate</name>
    <dbReference type="NCBI Taxonomy" id="5949"/>
    <lineage>
        <taxon>Eukaryota</taxon>
        <taxon>Sar</taxon>
        <taxon>Alveolata</taxon>
        <taxon>Ciliophora</taxon>
        <taxon>Intramacronucleata</taxon>
        <taxon>Spirotrichea</taxon>
        <taxon>Stichotrichia</taxon>
        <taxon>Sporadotrichida</taxon>
        <taxon>Oxytrichidae</taxon>
        <taxon>Stylonychinae</taxon>
        <taxon>Stylonychia</taxon>
    </lineage>
</organism>
<dbReference type="EMBL" id="CCKQ01011559">
    <property type="protein sequence ID" value="CDW83133.1"/>
    <property type="molecule type" value="Genomic_DNA"/>
</dbReference>
<dbReference type="SUPFAM" id="SSF53474">
    <property type="entry name" value="alpha/beta-Hydrolases"/>
    <property type="match status" value="1"/>
</dbReference>
<dbReference type="OMA" id="KFVMVMF"/>
<feature type="chain" id="PRO_5001729639" evidence="2">
    <location>
        <begin position="23"/>
        <end position="291"/>
    </location>
</feature>
<dbReference type="PANTHER" id="PTHR11247">
    <property type="entry name" value="PALMITOYL-PROTEIN THIOESTERASE/DOLICHYLDIPHOSPHATASE 1"/>
    <property type="match status" value="1"/>
</dbReference>
<dbReference type="Pfam" id="PF02089">
    <property type="entry name" value="Palm_thioest"/>
    <property type="match status" value="1"/>
</dbReference>